<keyword evidence="3" id="KW-0813">Transport</keyword>
<dbReference type="GO" id="GO:0016558">
    <property type="term" value="P:protein import into peroxisome matrix"/>
    <property type="evidence" value="ECO:0007669"/>
    <property type="project" value="InterPro"/>
</dbReference>
<accession>A0A3G2SAH8</accession>
<keyword evidence="12" id="KW-0675">Receptor</keyword>
<evidence type="ECO:0000313" key="13">
    <source>
        <dbReference type="Proteomes" id="UP000269793"/>
    </source>
</evidence>
<keyword evidence="4" id="KW-0963">Cytoplasm</keyword>
<dbReference type="InterPro" id="IPR001680">
    <property type="entry name" value="WD40_rpt"/>
</dbReference>
<dbReference type="PROSITE" id="PS00678">
    <property type="entry name" value="WD_REPEATS_1"/>
    <property type="match status" value="2"/>
</dbReference>
<keyword evidence="13" id="KW-1185">Reference proteome</keyword>
<evidence type="ECO:0000256" key="4">
    <source>
        <dbReference type="ARBA" id="ARBA00022490"/>
    </source>
</evidence>
<dbReference type="AlphaFoldDB" id="A0A3G2SAH8"/>
<dbReference type="InterPro" id="IPR036322">
    <property type="entry name" value="WD40_repeat_dom_sf"/>
</dbReference>
<protein>
    <recommendedName>
        <fullName evidence="10">Peroxin-7</fullName>
    </recommendedName>
</protein>
<dbReference type="InterPro" id="IPR019775">
    <property type="entry name" value="WD40_repeat_CS"/>
</dbReference>
<reference evidence="12 13" key="1">
    <citation type="submission" date="2018-10" db="EMBL/GenBank/DDBJ databases">
        <title>Complete genome sequence of Malassezia restricta CBS 7877.</title>
        <authorList>
            <person name="Morand S.C."/>
            <person name="Bertignac M."/>
            <person name="Iltis A."/>
            <person name="Kolder I."/>
            <person name="Pirovano W."/>
            <person name="Jourdain R."/>
            <person name="Clavaud C."/>
        </authorList>
    </citation>
    <scope>NUCLEOTIDE SEQUENCE [LARGE SCALE GENOMIC DNA]</scope>
    <source>
        <strain evidence="12 13">CBS 7877</strain>
    </source>
</reference>
<dbReference type="Gene3D" id="2.130.10.10">
    <property type="entry name" value="YVTN repeat-like/Quinoprotein amine dehydrogenase"/>
    <property type="match status" value="1"/>
</dbReference>
<keyword evidence="5 11" id="KW-0853">WD repeat</keyword>
<dbReference type="PROSITE" id="PS50082">
    <property type="entry name" value="WD_REPEATS_2"/>
    <property type="match status" value="3"/>
</dbReference>
<name>A0A3G2SAH8_MALR7</name>
<evidence type="ECO:0000256" key="10">
    <source>
        <dbReference type="ARBA" id="ARBA00032565"/>
    </source>
</evidence>
<dbReference type="CDD" id="cd00200">
    <property type="entry name" value="WD40"/>
    <property type="match status" value="1"/>
</dbReference>
<evidence type="ECO:0000256" key="2">
    <source>
        <dbReference type="ARBA" id="ARBA00004514"/>
    </source>
</evidence>
<evidence type="ECO:0000313" key="12">
    <source>
        <dbReference type="EMBL" id="AYO43077.1"/>
    </source>
</evidence>
<dbReference type="InterPro" id="IPR015943">
    <property type="entry name" value="WD40/YVTN_repeat-like_dom_sf"/>
</dbReference>
<proteinExistence type="inferred from homology"/>
<dbReference type="SUPFAM" id="SSF50978">
    <property type="entry name" value="WD40 repeat-like"/>
    <property type="match status" value="1"/>
</dbReference>
<dbReference type="GO" id="GO:0005829">
    <property type="term" value="C:cytosol"/>
    <property type="evidence" value="ECO:0007669"/>
    <property type="project" value="UniProtKB-SubCell"/>
</dbReference>
<dbReference type="EMBL" id="CP033150">
    <property type="protein sequence ID" value="AYO43077.1"/>
    <property type="molecule type" value="Genomic_DNA"/>
</dbReference>
<evidence type="ECO:0000256" key="9">
    <source>
        <dbReference type="ARBA" id="ARBA00024017"/>
    </source>
</evidence>
<evidence type="ECO:0000256" key="11">
    <source>
        <dbReference type="PROSITE-ProRule" id="PRU00221"/>
    </source>
</evidence>
<feature type="repeat" description="WD" evidence="11">
    <location>
        <begin position="105"/>
        <end position="147"/>
    </location>
</feature>
<comment type="subcellular location">
    <subcellularLocation>
        <location evidence="2">Cytoplasm</location>
        <location evidence="2">Cytosol</location>
    </subcellularLocation>
    <subcellularLocation>
        <location evidence="1">Peroxisome matrix</location>
    </subcellularLocation>
</comment>
<dbReference type="OrthoDB" id="273771at2759"/>
<feature type="repeat" description="WD" evidence="11">
    <location>
        <begin position="240"/>
        <end position="282"/>
    </location>
</feature>
<evidence type="ECO:0000256" key="8">
    <source>
        <dbReference type="ARBA" id="ARBA00023140"/>
    </source>
</evidence>
<dbReference type="SMART" id="SM00320">
    <property type="entry name" value="WD40"/>
    <property type="match status" value="6"/>
</dbReference>
<sequence>MEGPGRVPSARRYPTPGFAGYNVTWSPFYPDRFAVASSANYGLVGNGRLHVFGSTPLPLKIFDTQDGIFDVAWSELHENQAVTACGDGSIKLWDVTLDDHPIRNWHEHSREVFSVDWNNIQKELFASASWDGSVKIWTPERPASIQTIMAHRACVYRCAWSPHAPSVLATASADGTASIFDLRTGPRPISTMSAGGEVLAVDWNKYRPMTLATGGTDRAVKIWEAQASGPGGLVPEKCVCFGHQYAIRGVAWSPHQSNVVASASYDMTARIWNIDDAAVSAQVPMVNVPRQVYTGHREFVVSVAWSLFEPGMVATSSWDMETHLWPGIIPNTA</sequence>
<dbReference type="PANTHER" id="PTHR46027:SF1">
    <property type="entry name" value="PEROXISOMAL TARGETING SIGNAL 2 RECEPTOR"/>
    <property type="match status" value="1"/>
</dbReference>
<dbReference type="GO" id="GO:0005782">
    <property type="term" value="C:peroxisomal matrix"/>
    <property type="evidence" value="ECO:0007669"/>
    <property type="project" value="UniProtKB-SubCell"/>
</dbReference>
<dbReference type="Pfam" id="PF00400">
    <property type="entry name" value="WD40"/>
    <property type="match status" value="6"/>
</dbReference>
<dbReference type="VEuPathDB" id="FungiDB:DNF11_2127"/>
<keyword evidence="6" id="KW-0677">Repeat</keyword>
<evidence type="ECO:0000256" key="7">
    <source>
        <dbReference type="ARBA" id="ARBA00022927"/>
    </source>
</evidence>
<evidence type="ECO:0000256" key="6">
    <source>
        <dbReference type="ARBA" id="ARBA00022737"/>
    </source>
</evidence>
<feature type="repeat" description="WD" evidence="11">
    <location>
        <begin position="148"/>
        <end position="190"/>
    </location>
</feature>
<keyword evidence="8" id="KW-0576">Peroxisome</keyword>
<comment type="similarity">
    <text evidence="9">Belongs to the WD repeat peroxin-7 family.</text>
</comment>
<dbReference type="PANTHER" id="PTHR46027">
    <property type="entry name" value="PEROXISOMAL TARGETING SIGNAL 2 RECEPTOR"/>
    <property type="match status" value="1"/>
</dbReference>
<dbReference type="PROSITE" id="PS50294">
    <property type="entry name" value="WD_REPEATS_REGION"/>
    <property type="match status" value="1"/>
</dbReference>
<keyword evidence="7" id="KW-0653">Protein transport</keyword>
<dbReference type="GO" id="GO:0005053">
    <property type="term" value="F:peroxisome matrix targeting signal-2 binding"/>
    <property type="evidence" value="ECO:0007669"/>
    <property type="project" value="InterPro"/>
</dbReference>
<dbReference type="InterPro" id="IPR020472">
    <property type="entry name" value="WD40_PAC1"/>
</dbReference>
<dbReference type="PRINTS" id="PR00320">
    <property type="entry name" value="GPROTEINBRPT"/>
</dbReference>
<dbReference type="Proteomes" id="UP000269793">
    <property type="component" value="Chromosome III"/>
</dbReference>
<gene>
    <name evidence="12" type="primary">PEX7</name>
    <name evidence="12" type="ORF">DNF11_2127</name>
</gene>
<evidence type="ECO:0000256" key="5">
    <source>
        <dbReference type="ARBA" id="ARBA00022574"/>
    </source>
</evidence>
<dbReference type="STRING" id="425264.A0A3G2SAH8"/>
<dbReference type="InterPro" id="IPR044536">
    <property type="entry name" value="PEX7"/>
</dbReference>
<organism evidence="12 13">
    <name type="scientific">Malassezia restricta (strain ATCC 96810 / NBRC 103918 / CBS 7877)</name>
    <name type="common">Seborrheic dermatitis infection agent</name>
    <dbReference type="NCBI Taxonomy" id="425264"/>
    <lineage>
        <taxon>Eukaryota</taxon>
        <taxon>Fungi</taxon>
        <taxon>Dikarya</taxon>
        <taxon>Basidiomycota</taxon>
        <taxon>Ustilaginomycotina</taxon>
        <taxon>Malasseziomycetes</taxon>
        <taxon>Malasseziales</taxon>
        <taxon>Malasseziaceae</taxon>
        <taxon>Malassezia</taxon>
    </lineage>
</organism>
<evidence type="ECO:0000256" key="3">
    <source>
        <dbReference type="ARBA" id="ARBA00022448"/>
    </source>
</evidence>
<evidence type="ECO:0000256" key="1">
    <source>
        <dbReference type="ARBA" id="ARBA00004253"/>
    </source>
</evidence>